<dbReference type="AlphaFoldDB" id="A0A888YNQ7"/>
<keyword evidence="1" id="KW-0812">Transmembrane</keyword>
<sequence>MPQMAPLAWLNLMITFTFIILMMNSMIFFYKTFNLTYKKSNLKTTKNWKW</sequence>
<protein>
    <submittedName>
        <fullName evidence="2">ATP synthase F0 subunit 8</fullName>
    </submittedName>
</protein>
<keyword evidence="2" id="KW-0496">Mitochondrion</keyword>
<reference evidence="2" key="1">
    <citation type="journal article" date="2019" name="Mitochondrial DNA Part B Resour">
        <title>The complete mitogenome of Lycostomus sp. (Elateroidea: Lycidae).</title>
        <authorList>
            <person name="Liu H.Y."/>
            <person name="Kang Z.X."/>
            <person name="Zhang F."/>
            <person name="Ge X.Y."/>
            <person name="Yang Y.X."/>
        </authorList>
    </citation>
    <scope>NUCLEOTIDE SEQUENCE</scope>
</reference>
<evidence type="ECO:0000313" key="2">
    <source>
        <dbReference type="EMBL" id="QRC76510.1"/>
    </source>
</evidence>
<organism evidence="2">
    <name type="scientific">Lycostomus sp. YXY-2021</name>
    <dbReference type="NCBI Taxonomy" id="2806917"/>
    <lineage>
        <taxon>Eukaryota</taxon>
        <taxon>Metazoa</taxon>
        <taxon>Ecdysozoa</taxon>
        <taxon>Arthropoda</taxon>
        <taxon>Hexapoda</taxon>
        <taxon>Insecta</taxon>
        <taxon>Pterygota</taxon>
        <taxon>Neoptera</taxon>
        <taxon>Endopterygota</taxon>
        <taxon>Coleoptera</taxon>
        <taxon>Polyphaga</taxon>
        <taxon>Elateriformia</taxon>
        <taxon>Elateroidea</taxon>
        <taxon>Lycidae</taxon>
        <taxon>Lycinae</taxon>
        <taxon>Lycostomus</taxon>
    </lineage>
</organism>
<keyword evidence="1" id="KW-0472">Membrane</keyword>
<proteinExistence type="predicted"/>
<geneLocation type="mitochondrion" evidence="2"/>
<dbReference type="EMBL" id="MN264644">
    <property type="protein sequence ID" value="QRC76510.1"/>
    <property type="molecule type" value="Genomic_DNA"/>
</dbReference>
<reference evidence="2" key="2">
    <citation type="submission" date="2019-08" db="EMBL/GenBank/DDBJ databases">
        <authorList>
            <person name="Liu H."/>
            <person name="Zhang F."/>
            <person name="Ge X."/>
            <person name="Yang Y."/>
        </authorList>
    </citation>
    <scope>NUCLEOTIDE SEQUENCE</scope>
</reference>
<keyword evidence="1" id="KW-1133">Transmembrane helix</keyword>
<evidence type="ECO:0000256" key="1">
    <source>
        <dbReference type="SAM" id="Phobius"/>
    </source>
</evidence>
<accession>A0A888YNQ7</accession>
<name>A0A888YNQ7_9COLE</name>
<feature type="transmembrane region" description="Helical" evidence="1">
    <location>
        <begin position="6"/>
        <end position="30"/>
    </location>
</feature>
<gene>
    <name evidence="2" type="primary">ATP8</name>
</gene>